<dbReference type="Pfam" id="PF01301">
    <property type="entry name" value="Glyco_hydro_35"/>
    <property type="match status" value="1"/>
</dbReference>
<comment type="similarity">
    <text evidence="1 2">Belongs to the glycosyl hydrolase 35 family.</text>
</comment>
<accession>A0ABP7BK67</accession>
<organism evidence="5 6">
    <name type="scientific">Lentzea roselyniae</name>
    <dbReference type="NCBI Taxonomy" id="531940"/>
    <lineage>
        <taxon>Bacteria</taxon>
        <taxon>Bacillati</taxon>
        <taxon>Actinomycetota</taxon>
        <taxon>Actinomycetes</taxon>
        <taxon>Pseudonocardiales</taxon>
        <taxon>Pseudonocardiaceae</taxon>
        <taxon>Lentzea</taxon>
    </lineage>
</organism>
<gene>
    <name evidence="5" type="ORF">GCM10022267_56850</name>
</gene>
<dbReference type="SUPFAM" id="SSF51445">
    <property type="entry name" value="(Trans)glycosidases"/>
    <property type="match status" value="1"/>
</dbReference>
<dbReference type="Gene3D" id="3.20.20.80">
    <property type="entry name" value="Glycosidases"/>
    <property type="match status" value="1"/>
</dbReference>
<dbReference type="InterPro" id="IPR031330">
    <property type="entry name" value="Gly_Hdrlase_35_cat"/>
</dbReference>
<proteinExistence type="inferred from homology"/>
<dbReference type="Proteomes" id="UP001500711">
    <property type="component" value="Unassembled WGS sequence"/>
</dbReference>
<comment type="caution">
    <text evidence="5">The sequence shown here is derived from an EMBL/GenBank/DDBJ whole genome shotgun (WGS) entry which is preliminary data.</text>
</comment>
<feature type="region of interest" description="Disordered" evidence="3">
    <location>
        <begin position="575"/>
        <end position="597"/>
    </location>
</feature>
<dbReference type="PANTHER" id="PTHR23421">
    <property type="entry name" value="BETA-GALACTOSIDASE RELATED"/>
    <property type="match status" value="1"/>
</dbReference>
<dbReference type="RefSeq" id="WP_346133192.1">
    <property type="nucleotide sequence ID" value="NZ_BAABBE010000017.1"/>
</dbReference>
<name>A0ABP7BK67_9PSEU</name>
<evidence type="ECO:0000256" key="2">
    <source>
        <dbReference type="RuleBase" id="RU003679"/>
    </source>
</evidence>
<dbReference type="PRINTS" id="PR00742">
    <property type="entry name" value="GLHYDRLASE35"/>
</dbReference>
<evidence type="ECO:0000259" key="4">
    <source>
        <dbReference type="Pfam" id="PF01301"/>
    </source>
</evidence>
<evidence type="ECO:0000256" key="1">
    <source>
        <dbReference type="ARBA" id="ARBA00009809"/>
    </source>
</evidence>
<reference evidence="6" key="1">
    <citation type="journal article" date="2019" name="Int. J. Syst. Evol. Microbiol.">
        <title>The Global Catalogue of Microorganisms (GCM) 10K type strain sequencing project: providing services to taxonomists for standard genome sequencing and annotation.</title>
        <authorList>
            <consortium name="The Broad Institute Genomics Platform"/>
            <consortium name="The Broad Institute Genome Sequencing Center for Infectious Disease"/>
            <person name="Wu L."/>
            <person name="Ma J."/>
        </authorList>
    </citation>
    <scope>NUCLEOTIDE SEQUENCE [LARGE SCALE GENOMIC DNA]</scope>
    <source>
        <strain evidence="6">JCM 17494</strain>
    </source>
</reference>
<sequence length="721" mass="79033">MLSLHAYPTRVDSHLVRRDGSPWLPVSGEFHFSRFPAAFWRRELLLMKAGGIDLVTTYLFWNHHEEVRGQHRFDGDRDVRRFTELCAELGLSVVLRIGPWTHGECRNGGFPDWLSDVDCEPRTDDPAYLGIVRPYYAAIARQLKGLWWDDGGPVMAVQVENELRHQPGHLATLRALAEVAGMSAPLWTATAWDGARLPPDLLPVHSAYPEAFWEDASDGWARDVRRHYFPAPIRGEHAHRPHITCELGGGMAIAYHRRPLIRAADVSALALCRLASGSVWQGYYLYHGCSQRPANQESHATGYPNDLPAVNYDFQAPLGEYGQVRPSFAALRLQHLFLRDCGADLATAAPHLPVAQPVNLDDRATLRWSVRWGGGAAFLFVNNHQPHERLPAHAVRFEVVLGERKVRLPAVTVPSGAHFVWPIGYRVGSVKLAWATAMPVGRTRWDGVSTAVFVATAGIIPRFAFPAGTTVSGAAVDGEGVVTVSCPGPEAVVTATAPDGARVRLLVLNEADGLRLQWLPPGTPVLCDEPVVADGDSMWVETTACHLDVSFPLAPAAGKSRVRLATGVTPQAPALRAVRNEAKTPPARTGGPRRRASAPLDEDFEHAAIFHVDVPGTALAGDDEVLLVLAYTGDVARAYVGGRLVADHFWYGPEWEIGLRRFAREVREHGVEIRVLPRPADSAVHVDPAVRVQYQKALHTASVDAVGLVGRARVQLYPTSR</sequence>
<feature type="domain" description="Glycoside hydrolase 35 catalytic" evidence="4">
    <location>
        <begin position="18"/>
        <end position="333"/>
    </location>
</feature>
<dbReference type="InterPro" id="IPR001944">
    <property type="entry name" value="Glycoside_Hdrlase_35"/>
</dbReference>
<evidence type="ECO:0000313" key="5">
    <source>
        <dbReference type="EMBL" id="GAA3663250.1"/>
    </source>
</evidence>
<keyword evidence="6" id="KW-1185">Reference proteome</keyword>
<evidence type="ECO:0000313" key="6">
    <source>
        <dbReference type="Proteomes" id="UP001500711"/>
    </source>
</evidence>
<dbReference type="InterPro" id="IPR017853">
    <property type="entry name" value="GH"/>
</dbReference>
<protein>
    <recommendedName>
        <fullName evidence="4">Glycoside hydrolase 35 catalytic domain-containing protein</fullName>
    </recommendedName>
</protein>
<evidence type="ECO:0000256" key="3">
    <source>
        <dbReference type="SAM" id="MobiDB-lite"/>
    </source>
</evidence>
<dbReference type="EMBL" id="BAABBE010000017">
    <property type="protein sequence ID" value="GAA3663250.1"/>
    <property type="molecule type" value="Genomic_DNA"/>
</dbReference>